<gene>
    <name evidence="4" type="ORF">ITX44_36745</name>
</gene>
<organism evidence="4 5">
    <name type="scientific">Actinacidiphila acididurans</name>
    <dbReference type="NCBI Taxonomy" id="2784346"/>
    <lineage>
        <taxon>Bacteria</taxon>
        <taxon>Bacillati</taxon>
        <taxon>Actinomycetota</taxon>
        <taxon>Actinomycetes</taxon>
        <taxon>Kitasatosporales</taxon>
        <taxon>Streptomycetaceae</taxon>
        <taxon>Actinacidiphila</taxon>
    </lineage>
</organism>
<dbReference type="PANTHER" id="PTHR34605">
    <property type="entry name" value="PHAGE_INTEGRASE DOMAIN-CONTAINING PROTEIN"/>
    <property type="match status" value="1"/>
</dbReference>
<name>A0ABS2U3V0_9ACTN</name>
<accession>A0ABS2U3V0</accession>
<dbReference type="Pfam" id="PF00589">
    <property type="entry name" value="Phage_integrase"/>
    <property type="match status" value="1"/>
</dbReference>
<dbReference type="Gene3D" id="1.10.150.130">
    <property type="match status" value="1"/>
</dbReference>
<dbReference type="PANTHER" id="PTHR34605:SF4">
    <property type="entry name" value="DNA ADENINE METHYLTRANSFERASE"/>
    <property type="match status" value="1"/>
</dbReference>
<sequence>MEMAGRLADAEDFADAVAEAIVPENTDDTYSKGWRVWERFCAAQDFPVTEGSRGALVAFVAWMLREGRQTPGPGGVLGYAPSSAGSHLTAAVVGLRERGHEVSKDAAAEARKALDGLTVKLLKAKERRGRGKAPAGTIEGLRTIAAACDDTLTGRRDLALVLLSFHVAGRASEPAGLLAGDITVHPQGLRVDILTGKTKQSVRNPAVPYAKDPALCPVLAWQQWRAALHAARPDLNSPSDPAFHAIDRWGRVGGVMSPDAVTAAVARISVRSGVPLRWTGHSLRSGLATESRKAGRDAVAIARQGGWAPNSRPMLGYMRTVDDWEDNASAGLA</sequence>
<evidence type="ECO:0000256" key="1">
    <source>
        <dbReference type="ARBA" id="ARBA00023125"/>
    </source>
</evidence>
<reference evidence="4 5" key="1">
    <citation type="submission" date="2021-01" db="EMBL/GenBank/DDBJ databases">
        <title>Streptomyces acididurans sp. nov., isolated from a peat swamp forest soil.</title>
        <authorList>
            <person name="Chantavorakit T."/>
            <person name="Duangmal K."/>
        </authorList>
    </citation>
    <scope>NUCLEOTIDE SEQUENCE [LARGE SCALE GENOMIC DNA]</scope>
    <source>
        <strain evidence="4 5">KK5PA1</strain>
    </source>
</reference>
<comment type="caution">
    <text evidence="4">The sequence shown here is derived from an EMBL/GenBank/DDBJ whole genome shotgun (WGS) entry which is preliminary data.</text>
</comment>
<dbReference type="Proteomes" id="UP000749040">
    <property type="component" value="Unassembled WGS sequence"/>
</dbReference>
<dbReference type="SUPFAM" id="SSF56349">
    <property type="entry name" value="DNA breaking-rejoining enzymes"/>
    <property type="match status" value="1"/>
</dbReference>
<evidence type="ECO:0000313" key="4">
    <source>
        <dbReference type="EMBL" id="MBM9510012.1"/>
    </source>
</evidence>
<dbReference type="InterPro" id="IPR002104">
    <property type="entry name" value="Integrase_catalytic"/>
</dbReference>
<dbReference type="InterPro" id="IPR052925">
    <property type="entry name" value="Phage_Integrase-like_Recomb"/>
</dbReference>
<keyword evidence="5" id="KW-1185">Reference proteome</keyword>
<dbReference type="PROSITE" id="PS51898">
    <property type="entry name" value="TYR_RECOMBINASE"/>
    <property type="match status" value="1"/>
</dbReference>
<evidence type="ECO:0000256" key="2">
    <source>
        <dbReference type="ARBA" id="ARBA00023172"/>
    </source>
</evidence>
<evidence type="ECO:0000259" key="3">
    <source>
        <dbReference type="PROSITE" id="PS51898"/>
    </source>
</evidence>
<protein>
    <submittedName>
        <fullName evidence="4">Tyrosine-type recombinase/integrase</fullName>
    </submittedName>
</protein>
<evidence type="ECO:0000313" key="5">
    <source>
        <dbReference type="Proteomes" id="UP000749040"/>
    </source>
</evidence>
<dbReference type="Gene3D" id="1.10.443.10">
    <property type="entry name" value="Intergrase catalytic core"/>
    <property type="match status" value="1"/>
</dbReference>
<dbReference type="InterPro" id="IPR010998">
    <property type="entry name" value="Integrase_recombinase_N"/>
</dbReference>
<dbReference type="EMBL" id="JADKYB010000030">
    <property type="protein sequence ID" value="MBM9510012.1"/>
    <property type="molecule type" value="Genomic_DNA"/>
</dbReference>
<keyword evidence="1" id="KW-0238">DNA-binding</keyword>
<proteinExistence type="predicted"/>
<keyword evidence="2" id="KW-0233">DNA recombination</keyword>
<feature type="domain" description="Tyr recombinase" evidence="3">
    <location>
        <begin position="130"/>
        <end position="332"/>
    </location>
</feature>
<dbReference type="InterPro" id="IPR011010">
    <property type="entry name" value="DNA_brk_join_enz"/>
</dbReference>
<dbReference type="InterPro" id="IPR013762">
    <property type="entry name" value="Integrase-like_cat_sf"/>
</dbReference>